<dbReference type="EMBL" id="CAJNON010000190">
    <property type="protein sequence ID" value="CAF1084734.1"/>
    <property type="molecule type" value="Genomic_DNA"/>
</dbReference>
<feature type="active site" description="Proton acceptor" evidence="8">
    <location>
        <position position="120"/>
    </location>
</feature>
<feature type="domain" description="DNA/RNA non-specific endonuclease/pyrophosphatase/phosphodiesterase" evidence="12">
    <location>
        <begin position="54"/>
        <end position="267"/>
    </location>
</feature>
<protein>
    <recommendedName>
        <fullName evidence="10">Endonuclease</fullName>
        <ecNumber evidence="10">3.1.30.-</ecNumber>
    </recommendedName>
</protein>
<feature type="domain" description="ENPP1-3/EXOG-like endonuclease/phosphodiesterase" evidence="11">
    <location>
        <begin position="55"/>
        <end position="267"/>
    </location>
</feature>
<proteinExistence type="inferred from homology"/>
<dbReference type="Proteomes" id="UP000663881">
    <property type="component" value="Unassembled WGS sequence"/>
</dbReference>
<evidence type="ECO:0000256" key="5">
    <source>
        <dbReference type="ARBA" id="ARBA00022759"/>
    </source>
</evidence>
<dbReference type="EMBL" id="CAJOAY010000011">
    <property type="protein sequence ID" value="CAF3484554.1"/>
    <property type="molecule type" value="Genomic_DNA"/>
</dbReference>
<dbReference type="PANTHER" id="PTHR13966:SF5">
    <property type="entry name" value="ENDONUCLEASE G, MITOCHONDRIAL"/>
    <property type="match status" value="1"/>
</dbReference>
<dbReference type="InterPro" id="IPR020821">
    <property type="entry name" value="ENPP1-3/EXOG-like_nuc-like"/>
</dbReference>
<keyword evidence="5 10" id="KW-0255">Endonuclease</keyword>
<evidence type="ECO:0000256" key="6">
    <source>
        <dbReference type="ARBA" id="ARBA00022801"/>
    </source>
</evidence>
<dbReference type="EMBL" id="CAJOBB010000368">
    <property type="protein sequence ID" value="CAF3663121.1"/>
    <property type="molecule type" value="Genomic_DNA"/>
</dbReference>
<dbReference type="Proteomes" id="UP000663891">
    <property type="component" value="Unassembled WGS sequence"/>
</dbReference>
<dbReference type="CDD" id="cd00091">
    <property type="entry name" value="NUC"/>
    <property type="match status" value="1"/>
</dbReference>
<dbReference type="SMART" id="SM00477">
    <property type="entry name" value="NUC"/>
    <property type="match status" value="1"/>
</dbReference>
<dbReference type="Proteomes" id="UP000663868">
    <property type="component" value="Unassembled WGS sequence"/>
</dbReference>
<comment type="caution">
    <text evidence="13">The sequence shown here is derived from an EMBL/GenBank/DDBJ whole genome shotgun (WGS) entry which is preliminary data.</text>
</comment>
<dbReference type="GO" id="GO:0003676">
    <property type="term" value="F:nucleic acid binding"/>
    <property type="evidence" value="ECO:0007669"/>
    <property type="project" value="InterPro"/>
</dbReference>
<keyword evidence="7" id="KW-0460">Magnesium</keyword>
<dbReference type="InterPro" id="IPR040255">
    <property type="entry name" value="Non-specific_endonuclease"/>
</dbReference>
<name>A0A814MW54_9BILA</name>
<evidence type="ECO:0000313" key="16">
    <source>
        <dbReference type="Proteomes" id="UP000663891"/>
    </source>
</evidence>
<evidence type="ECO:0000256" key="10">
    <source>
        <dbReference type="RuleBase" id="RU366055"/>
    </source>
</evidence>
<evidence type="ECO:0000313" key="14">
    <source>
        <dbReference type="EMBL" id="CAF3484554.1"/>
    </source>
</evidence>
<organism evidence="13 16">
    <name type="scientific">Adineta steineri</name>
    <dbReference type="NCBI Taxonomy" id="433720"/>
    <lineage>
        <taxon>Eukaryota</taxon>
        <taxon>Metazoa</taxon>
        <taxon>Spiralia</taxon>
        <taxon>Gnathifera</taxon>
        <taxon>Rotifera</taxon>
        <taxon>Eurotatoria</taxon>
        <taxon>Bdelloidea</taxon>
        <taxon>Adinetida</taxon>
        <taxon>Adinetidae</taxon>
        <taxon>Adineta</taxon>
    </lineage>
</organism>
<accession>A0A814MW54</accession>
<dbReference type="InterPro" id="IPR001604">
    <property type="entry name" value="Endo_G_ENPP1-like_dom"/>
</dbReference>
<dbReference type="PROSITE" id="PS01070">
    <property type="entry name" value="NUCLEASE_NON_SPEC"/>
    <property type="match status" value="1"/>
</dbReference>
<dbReference type="InterPro" id="IPR044929">
    <property type="entry name" value="DNA/RNA_non-sp_Endonuclease_sf"/>
</dbReference>
<evidence type="ECO:0000259" key="11">
    <source>
        <dbReference type="SMART" id="SM00477"/>
    </source>
</evidence>
<reference evidence="13" key="1">
    <citation type="submission" date="2021-02" db="EMBL/GenBank/DDBJ databases">
        <authorList>
            <person name="Nowell W R."/>
        </authorList>
    </citation>
    <scope>NUCLEOTIDE SEQUENCE</scope>
</reference>
<dbReference type="Pfam" id="PF01223">
    <property type="entry name" value="Endonuclease_NS"/>
    <property type="match status" value="1"/>
</dbReference>
<dbReference type="GO" id="GO:0000014">
    <property type="term" value="F:single-stranded DNA endodeoxyribonuclease activity"/>
    <property type="evidence" value="ECO:0007669"/>
    <property type="project" value="TreeGrafter"/>
</dbReference>
<keyword evidence="4 9" id="KW-0479">Metal-binding</keyword>
<dbReference type="OrthoDB" id="5418055at2759"/>
<gene>
    <name evidence="15" type="ORF">KXQ929_LOCUS8456</name>
    <name evidence="14" type="ORF">OKA104_LOCUS519</name>
    <name evidence="13" type="ORF">VCS650_LOCUS19214</name>
</gene>
<dbReference type="SMART" id="SM00892">
    <property type="entry name" value="Endonuclease_NS"/>
    <property type="match status" value="1"/>
</dbReference>
<evidence type="ECO:0000313" key="15">
    <source>
        <dbReference type="EMBL" id="CAF3663121.1"/>
    </source>
</evidence>
<dbReference type="Gene3D" id="3.40.570.10">
    <property type="entry name" value="Extracellular Endonuclease, subunit A"/>
    <property type="match status" value="1"/>
</dbReference>
<dbReference type="GO" id="GO:0005743">
    <property type="term" value="C:mitochondrial inner membrane"/>
    <property type="evidence" value="ECO:0007669"/>
    <property type="project" value="TreeGrafter"/>
</dbReference>
<feature type="binding site" evidence="9">
    <location>
        <position position="152"/>
    </location>
    <ligand>
        <name>Mg(2+)</name>
        <dbReference type="ChEBI" id="CHEBI:18420"/>
        <note>catalytic</note>
    </ligand>
</feature>
<evidence type="ECO:0000256" key="8">
    <source>
        <dbReference type="PIRSR" id="PIRSR640255-1"/>
    </source>
</evidence>
<keyword evidence="6 10" id="KW-0378">Hydrolase</keyword>
<dbReference type="PANTHER" id="PTHR13966">
    <property type="entry name" value="ENDONUCLEASE RELATED"/>
    <property type="match status" value="1"/>
</dbReference>
<dbReference type="InterPro" id="IPR044925">
    <property type="entry name" value="His-Me_finger_sf"/>
</dbReference>
<evidence type="ECO:0000256" key="1">
    <source>
        <dbReference type="ARBA" id="ARBA00001946"/>
    </source>
</evidence>
<evidence type="ECO:0000256" key="3">
    <source>
        <dbReference type="ARBA" id="ARBA00022722"/>
    </source>
</evidence>
<comment type="similarity">
    <text evidence="2 10">Belongs to the DNA/RNA non-specific endonuclease family.</text>
</comment>
<evidence type="ECO:0000256" key="7">
    <source>
        <dbReference type="ARBA" id="ARBA00022842"/>
    </source>
</evidence>
<dbReference type="EC" id="3.1.30.-" evidence="10"/>
<dbReference type="GO" id="GO:0006309">
    <property type="term" value="P:apoptotic DNA fragmentation"/>
    <property type="evidence" value="ECO:0007669"/>
    <property type="project" value="TreeGrafter"/>
</dbReference>
<dbReference type="GO" id="GO:0005634">
    <property type="term" value="C:nucleus"/>
    <property type="evidence" value="ECO:0007669"/>
    <property type="project" value="TreeGrafter"/>
</dbReference>
<evidence type="ECO:0000256" key="9">
    <source>
        <dbReference type="PIRSR" id="PIRSR640255-2"/>
    </source>
</evidence>
<comment type="cofactor">
    <cofactor evidence="1 10">
        <name>Mg(2+)</name>
        <dbReference type="ChEBI" id="CHEBI:18420"/>
    </cofactor>
</comment>
<sequence length="304" mass="34369">MSYVQGIGTLAAGVALGVLATSTYLTLWDKRIPANEGALLRFSPDLSTQTIRRLDSNFAVSYDRRTRVPLWTIEHLTRETTTPGNNVDRGNSVFREDNYIHPFFRSTNQDYYGSGFDRGHLIPSADHRHSQESMNNTFFLSNIAPQVGKGFNRDKWAHLERYARALVKHYTGGLWILTGPLYLPRLDPVDNKLYVKYQVIGSNQVAVPTHFFKVIIGQRNDGQLDIYSYLMPNEPIDKAIALDEFLVAPEIIEQNAGFLITTDKVHKNQIRAINQPWIDFTLDPPPYSKRQKSISAPSSTPSAA</sequence>
<dbReference type="InterPro" id="IPR018524">
    <property type="entry name" value="DNA/RNA_endonuclease_AS"/>
</dbReference>
<dbReference type="GO" id="GO:0004521">
    <property type="term" value="F:RNA endonuclease activity"/>
    <property type="evidence" value="ECO:0007669"/>
    <property type="project" value="TreeGrafter"/>
</dbReference>
<evidence type="ECO:0000256" key="2">
    <source>
        <dbReference type="ARBA" id="ARBA00010052"/>
    </source>
</evidence>
<dbReference type="SUPFAM" id="SSF54060">
    <property type="entry name" value="His-Me finger endonucleases"/>
    <property type="match status" value="1"/>
</dbReference>
<evidence type="ECO:0000259" key="12">
    <source>
        <dbReference type="SMART" id="SM00892"/>
    </source>
</evidence>
<evidence type="ECO:0000256" key="4">
    <source>
        <dbReference type="ARBA" id="ARBA00022723"/>
    </source>
</evidence>
<dbReference type="GO" id="GO:0046872">
    <property type="term" value="F:metal ion binding"/>
    <property type="evidence" value="ECO:0007669"/>
    <property type="project" value="UniProtKB-KW"/>
</dbReference>
<keyword evidence="3 10" id="KW-0540">Nuclease</keyword>
<evidence type="ECO:0000313" key="13">
    <source>
        <dbReference type="EMBL" id="CAF1084734.1"/>
    </source>
</evidence>
<dbReference type="AlphaFoldDB" id="A0A814MW54"/>